<sequence>MSDGSLIHMEEMDTVREHIDAPPMAGTATLNRQRHGTAHGNFYGGRYPWMTMIDGWMAEKWTEVRRTMPLCCTRPELEWY</sequence>
<name>A0A921U422_SORBI</name>
<comment type="caution">
    <text evidence="1">The sequence shown here is derived from an EMBL/GenBank/DDBJ whole genome shotgun (WGS) entry which is preliminary data.</text>
</comment>
<proteinExistence type="predicted"/>
<accession>A0A921U422</accession>
<dbReference type="Proteomes" id="UP000807115">
    <property type="component" value="Chromosome 9"/>
</dbReference>
<evidence type="ECO:0000313" key="1">
    <source>
        <dbReference type="EMBL" id="KAG0517196.1"/>
    </source>
</evidence>
<gene>
    <name evidence="1" type="ORF">BDA96_09G067600</name>
</gene>
<organism evidence="1 2">
    <name type="scientific">Sorghum bicolor</name>
    <name type="common">Sorghum</name>
    <name type="synonym">Sorghum vulgare</name>
    <dbReference type="NCBI Taxonomy" id="4558"/>
    <lineage>
        <taxon>Eukaryota</taxon>
        <taxon>Viridiplantae</taxon>
        <taxon>Streptophyta</taxon>
        <taxon>Embryophyta</taxon>
        <taxon>Tracheophyta</taxon>
        <taxon>Spermatophyta</taxon>
        <taxon>Magnoliopsida</taxon>
        <taxon>Liliopsida</taxon>
        <taxon>Poales</taxon>
        <taxon>Poaceae</taxon>
        <taxon>PACMAD clade</taxon>
        <taxon>Panicoideae</taxon>
        <taxon>Andropogonodae</taxon>
        <taxon>Andropogoneae</taxon>
        <taxon>Sorghinae</taxon>
        <taxon>Sorghum</taxon>
    </lineage>
</organism>
<evidence type="ECO:0000313" key="2">
    <source>
        <dbReference type="Proteomes" id="UP000807115"/>
    </source>
</evidence>
<reference evidence="1" key="1">
    <citation type="journal article" date="2019" name="BMC Genomics">
        <title>A new reference genome for Sorghum bicolor reveals high levels of sequence similarity between sweet and grain genotypes: implications for the genetics of sugar metabolism.</title>
        <authorList>
            <person name="Cooper E.A."/>
            <person name="Brenton Z.W."/>
            <person name="Flinn B.S."/>
            <person name="Jenkins J."/>
            <person name="Shu S."/>
            <person name="Flowers D."/>
            <person name="Luo F."/>
            <person name="Wang Y."/>
            <person name="Xia P."/>
            <person name="Barry K."/>
            <person name="Daum C."/>
            <person name="Lipzen A."/>
            <person name="Yoshinaga Y."/>
            <person name="Schmutz J."/>
            <person name="Saski C."/>
            <person name="Vermerris W."/>
            <person name="Kresovich S."/>
        </authorList>
    </citation>
    <scope>NUCLEOTIDE SEQUENCE</scope>
</reference>
<dbReference type="AlphaFoldDB" id="A0A921U422"/>
<protein>
    <submittedName>
        <fullName evidence="1">Uncharacterized protein</fullName>
    </submittedName>
</protein>
<dbReference type="EMBL" id="CM027688">
    <property type="protein sequence ID" value="KAG0517196.1"/>
    <property type="molecule type" value="Genomic_DNA"/>
</dbReference>
<reference evidence="1" key="2">
    <citation type="submission" date="2020-10" db="EMBL/GenBank/DDBJ databases">
        <authorList>
            <person name="Cooper E.A."/>
            <person name="Brenton Z.W."/>
            <person name="Flinn B.S."/>
            <person name="Jenkins J."/>
            <person name="Shu S."/>
            <person name="Flowers D."/>
            <person name="Luo F."/>
            <person name="Wang Y."/>
            <person name="Xia P."/>
            <person name="Barry K."/>
            <person name="Daum C."/>
            <person name="Lipzen A."/>
            <person name="Yoshinaga Y."/>
            <person name="Schmutz J."/>
            <person name="Saski C."/>
            <person name="Vermerris W."/>
            <person name="Kresovich S."/>
        </authorList>
    </citation>
    <scope>NUCLEOTIDE SEQUENCE</scope>
</reference>